<keyword evidence="5 9" id="KW-0812">Transmembrane</keyword>
<evidence type="ECO:0000313" key="10">
    <source>
        <dbReference type="EMBL" id="AEV94305.1"/>
    </source>
</evidence>
<dbReference type="Gene3D" id="1.20.58.1610">
    <property type="entry name" value="NADH:ubiquinone/plastoquinone oxidoreductase, chain 3"/>
    <property type="match status" value="1"/>
</dbReference>
<reference evidence="10" key="1">
    <citation type="submission" date="2011-07" db="EMBL/GenBank/DDBJ databases">
        <title>The complete mitochondrial genomes of six heterodont bivalves (Tellinoidea and Solenoidea): extensive gene rearrangements and phylogenetic implications.</title>
        <authorList>
            <person name="Yuan Y."/>
            <person name="Li Q."/>
        </authorList>
    </citation>
    <scope>NUCLEOTIDE SEQUENCE</scope>
</reference>
<dbReference type="AlphaFoldDB" id="J3JR30"/>
<evidence type="ECO:0000256" key="6">
    <source>
        <dbReference type="ARBA" id="ARBA00022989"/>
    </source>
</evidence>
<feature type="transmembrane region" description="Helical" evidence="9">
    <location>
        <begin position="93"/>
        <end position="110"/>
    </location>
</feature>
<protein>
    <recommendedName>
        <fullName evidence="3 9">NADH-ubiquinone oxidoreductase chain 3</fullName>
        <ecNumber evidence="9">7.1.1.2</ecNumber>
    </recommendedName>
</protein>
<keyword evidence="9" id="KW-0520">NAD</keyword>
<dbReference type="InterPro" id="IPR000440">
    <property type="entry name" value="NADH_UbQ/plastoQ_OxRdtase_su3"/>
</dbReference>
<organism evidence="10">
    <name type="scientific">Semele scabra</name>
    <dbReference type="NCBI Taxonomy" id="1125679"/>
    <lineage>
        <taxon>Eukaryota</taxon>
        <taxon>Metazoa</taxon>
        <taxon>Spiralia</taxon>
        <taxon>Lophotrochozoa</taxon>
        <taxon>Mollusca</taxon>
        <taxon>Bivalvia</taxon>
        <taxon>Autobranchia</taxon>
        <taxon>Heteroconchia</taxon>
        <taxon>Euheterodonta</taxon>
        <taxon>Imparidentia</taxon>
        <taxon>Neoheterodontei</taxon>
        <taxon>Cardiida</taxon>
        <taxon>Tellinoidea</taxon>
        <taxon>Semelidae</taxon>
        <taxon>Semele</taxon>
    </lineage>
</organism>
<evidence type="ECO:0000256" key="3">
    <source>
        <dbReference type="ARBA" id="ARBA00021007"/>
    </source>
</evidence>
<keyword evidence="9" id="KW-0679">Respiratory chain</keyword>
<geneLocation type="mitochondrion" evidence="10"/>
<keyword evidence="9" id="KW-0830">Ubiquinone</keyword>
<evidence type="ECO:0000256" key="5">
    <source>
        <dbReference type="ARBA" id="ARBA00022692"/>
    </source>
</evidence>
<evidence type="ECO:0000256" key="9">
    <source>
        <dbReference type="RuleBase" id="RU003640"/>
    </source>
</evidence>
<dbReference type="GO" id="GO:0008137">
    <property type="term" value="F:NADH dehydrogenase (ubiquinone) activity"/>
    <property type="evidence" value="ECO:0007669"/>
    <property type="project" value="UniProtKB-UniRule"/>
</dbReference>
<evidence type="ECO:0000256" key="1">
    <source>
        <dbReference type="ARBA" id="ARBA00004370"/>
    </source>
</evidence>
<dbReference type="InterPro" id="IPR038430">
    <property type="entry name" value="NDAH_ubi_oxred_su3_sf"/>
</dbReference>
<dbReference type="Pfam" id="PF00507">
    <property type="entry name" value="Oxidored_q4"/>
    <property type="match status" value="1"/>
</dbReference>
<keyword evidence="6 9" id="KW-1133">Transmembrane helix</keyword>
<comment type="catalytic activity">
    <reaction evidence="8 9">
        <text>a ubiquinone + NADH + 5 H(+)(in) = a ubiquinol + NAD(+) + 4 H(+)(out)</text>
        <dbReference type="Rhea" id="RHEA:29091"/>
        <dbReference type="Rhea" id="RHEA-COMP:9565"/>
        <dbReference type="Rhea" id="RHEA-COMP:9566"/>
        <dbReference type="ChEBI" id="CHEBI:15378"/>
        <dbReference type="ChEBI" id="CHEBI:16389"/>
        <dbReference type="ChEBI" id="CHEBI:17976"/>
        <dbReference type="ChEBI" id="CHEBI:57540"/>
        <dbReference type="ChEBI" id="CHEBI:57945"/>
        <dbReference type="EC" id="7.1.1.2"/>
    </reaction>
</comment>
<dbReference type="GO" id="GO:0031966">
    <property type="term" value="C:mitochondrial membrane"/>
    <property type="evidence" value="ECO:0007669"/>
    <property type="project" value="UniProtKB-SubCell"/>
</dbReference>
<keyword evidence="9" id="KW-0249">Electron transport</keyword>
<evidence type="ECO:0000256" key="2">
    <source>
        <dbReference type="ARBA" id="ARBA00008472"/>
    </source>
</evidence>
<keyword evidence="9" id="KW-1278">Translocase</keyword>
<keyword evidence="4 9" id="KW-0813">Transport</keyword>
<proteinExistence type="inferred from homology"/>
<dbReference type="EC" id="7.1.1.2" evidence="9"/>
<name>J3JR30_9BIVA</name>
<gene>
    <name evidence="10" type="primary">nad3</name>
</gene>
<dbReference type="EMBL" id="JN398365">
    <property type="protein sequence ID" value="AEV94305.1"/>
    <property type="molecule type" value="Genomic_DNA"/>
</dbReference>
<feature type="transmembrane region" description="Helical" evidence="9">
    <location>
        <begin position="55"/>
        <end position="81"/>
    </location>
</feature>
<dbReference type="GO" id="GO:0030964">
    <property type="term" value="C:NADH dehydrogenase complex"/>
    <property type="evidence" value="ECO:0007669"/>
    <property type="project" value="TreeGrafter"/>
</dbReference>
<feature type="transmembrane region" description="Helical" evidence="9">
    <location>
        <begin position="6"/>
        <end position="27"/>
    </location>
</feature>
<accession>J3JR30</accession>
<comment type="subcellular location">
    <subcellularLocation>
        <location evidence="1">Membrane</location>
    </subcellularLocation>
    <subcellularLocation>
        <location evidence="9">Mitochondrion membrane</location>
        <topology evidence="9">Multi-pass membrane protein</topology>
    </subcellularLocation>
</comment>
<keyword evidence="9 10" id="KW-0496">Mitochondrion</keyword>
<evidence type="ECO:0000256" key="4">
    <source>
        <dbReference type="ARBA" id="ARBA00022448"/>
    </source>
</evidence>
<keyword evidence="7 9" id="KW-0472">Membrane</keyword>
<sequence>MSVSSASMYLATLLLLTMGLIVLGYTMGVKANYSREKLSTYECGFEPMSSSRQAFCLRFFILAIIFLVFDVEIALLIPYLLSVGVGMGWSVRVLVYSFVLILVVGLIHEFNEGSLDWML</sequence>
<comment type="similarity">
    <text evidence="2 9">Belongs to the complex I subunit 3 family.</text>
</comment>
<dbReference type="PANTHER" id="PTHR11058">
    <property type="entry name" value="NADH-UBIQUINONE OXIDOREDUCTASE CHAIN 3"/>
    <property type="match status" value="1"/>
</dbReference>
<comment type="function">
    <text evidence="9">Core subunit of the mitochondrial membrane respiratory chain NADH dehydrogenase (Complex I) which catalyzes electron transfer from NADH through the respiratory chain, using ubiquinone as an electron acceptor. Essential for the catalytic activity of complex I.</text>
</comment>
<evidence type="ECO:0000256" key="8">
    <source>
        <dbReference type="ARBA" id="ARBA00049551"/>
    </source>
</evidence>
<dbReference type="PANTHER" id="PTHR11058:SF9">
    <property type="entry name" value="NADH-UBIQUINONE OXIDOREDUCTASE CHAIN 3"/>
    <property type="match status" value="1"/>
</dbReference>
<evidence type="ECO:0000256" key="7">
    <source>
        <dbReference type="ARBA" id="ARBA00023136"/>
    </source>
</evidence>